<keyword evidence="7 18" id="KW-0863">Zinc-finger</keyword>
<evidence type="ECO:0000256" key="2">
    <source>
        <dbReference type="ARBA" id="ARBA00022518"/>
    </source>
</evidence>
<keyword evidence="13 18" id="KW-0804">Transcription</keyword>
<comment type="PTM">
    <text evidence="18">Highly phosphorylated.</text>
</comment>
<evidence type="ECO:0000256" key="9">
    <source>
        <dbReference type="ARBA" id="ARBA00022833"/>
    </source>
</evidence>
<evidence type="ECO:0000256" key="5">
    <source>
        <dbReference type="ARBA" id="ARBA00022632"/>
    </source>
</evidence>
<keyword evidence="14 18" id="KW-1035">Host cytoplasm</keyword>
<evidence type="ECO:0000256" key="11">
    <source>
        <dbReference type="ARBA" id="ARBA00023125"/>
    </source>
</evidence>
<comment type="caution">
    <text evidence="18">Lacks conserved residue(s) required for the propagation of feature annotation.</text>
</comment>
<dbReference type="GO" id="GO:0006351">
    <property type="term" value="P:DNA-templated transcription"/>
    <property type="evidence" value="ECO:0007669"/>
    <property type="project" value="UniProtKB-UniRule"/>
</dbReference>
<keyword evidence="9 18" id="KW-0862">Zinc</keyword>
<dbReference type="Pfam" id="PF00527">
    <property type="entry name" value="E7"/>
    <property type="match status" value="1"/>
</dbReference>
<dbReference type="GO" id="GO:0042025">
    <property type="term" value="C:host cell nucleus"/>
    <property type="evidence" value="ECO:0007669"/>
    <property type="project" value="UniProtKB-SubCell"/>
</dbReference>
<feature type="short sequence motif" description="Nuclear export signal" evidence="18">
    <location>
        <begin position="66"/>
        <end position="74"/>
    </location>
</feature>
<comment type="subunit">
    <text evidence="18">Homodimer. Homooligomer. Interacts with host RB1; this interaction induces dissociation of RB1-E2F1 complex thereby disrupting RB1 activity. Interacts with host EP300; this interaction represses EP300 transcriptional activity. Interacts with protein E2; this interaction inhibits E7 oncogenic activity. Interacts with host TMEM173/STING; this interaction impairs the ability of TMEM173/STING to sense cytosolic DNA and promote the production of type I interferon (IFN-alpha and IFN-beta).</text>
</comment>
<dbReference type="GO" id="GO:0008270">
    <property type="term" value="F:zinc ion binding"/>
    <property type="evidence" value="ECO:0007669"/>
    <property type="project" value="UniProtKB-KW"/>
</dbReference>
<keyword evidence="2 18" id="KW-0244">Early protein</keyword>
<keyword evidence="4 18" id="KW-0945">Host-virus interaction</keyword>
<evidence type="ECO:0000256" key="14">
    <source>
        <dbReference type="ARBA" id="ARBA00023200"/>
    </source>
</evidence>
<sequence>MKGQNVTLQDVTLQFEHVISPVSLNCEEEELEVEEVDCPNPYAIETACYVCEDKLRIAVVTSNDGIRDLQELLLNSLFLLCASCSREAFCLRRAQQNG</sequence>
<keyword evidence="10 18" id="KW-0805">Transcription regulation</keyword>
<reference evidence="20" key="2">
    <citation type="journal article" date="2007" name="Virus Res.">
        <title>Genus specific features of bovine papillomavirus E6, E7, E5 and E8 proteins.</title>
        <authorList>
            <person name="Tomita Y."/>
            <person name="Ogawa T."/>
            <person name="Jin Z."/>
            <person name="Shirasawa H."/>
        </authorList>
    </citation>
    <scope>NUCLEOTIDE SEQUENCE</scope>
    <source>
        <strain evidence="20">BAA1</strain>
    </source>
</reference>
<evidence type="ECO:0000256" key="10">
    <source>
        <dbReference type="ARBA" id="ARBA00023015"/>
    </source>
</evidence>
<evidence type="ECO:0000256" key="18">
    <source>
        <dbReference type="HAMAP-Rule" id="MF_04004"/>
    </source>
</evidence>
<dbReference type="GO" id="GO:0003700">
    <property type="term" value="F:DNA-binding transcription factor activity"/>
    <property type="evidence" value="ECO:0007669"/>
    <property type="project" value="UniProtKB-UniRule"/>
</dbReference>
<keyword evidence="6 18" id="KW-0479">Metal-binding</keyword>
<evidence type="ECO:0000256" key="12">
    <source>
        <dbReference type="ARBA" id="ARBA00023159"/>
    </source>
</evidence>
<evidence type="ECO:0000256" key="7">
    <source>
        <dbReference type="ARBA" id="ARBA00022771"/>
    </source>
</evidence>
<dbReference type="Gene3D" id="3.30.160.330">
    <property type="match status" value="1"/>
</dbReference>
<evidence type="ECO:0000313" key="20">
    <source>
        <dbReference type="EMBL" id="AAY86726.1"/>
    </source>
</evidence>
<dbReference type="GO" id="GO:0052170">
    <property type="term" value="P:symbiont-mediated suppression of host innate immune response"/>
    <property type="evidence" value="ECO:0007669"/>
    <property type="project" value="UniProtKB-KW"/>
</dbReference>
<keyword evidence="5 18" id="KW-1090">Inhibition of host innate immune response by virus</keyword>
<organism evidence="20">
    <name type="scientific">Bovine papillomavirus</name>
    <dbReference type="NCBI Taxonomy" id="10571"/>
    <lineage>
        <taxon>Viruses</taxon>
        <taxon>Monodnaviria</taxon>
        <taxon>Shotokuvirae</taxon>
        <taxon>Cossaviricota</taxon>
        <taxon>Papovaviricetes</taxon>
        <taxon>Zurhausenvirales</taxon>
        <taxon>Papillomaviridae</taxon>
    </lineage>
</organism>
<proteinExistence type="inferred from homology"/>
<evidence type="ECO:0000256" key="6">
    <source>
        <dbReference type="ARBA" id="ARBA00022723"/>
    </source>
</evidence>
<protein>
    <recommendedName>
        <fullName evidence="18 19">Protein E7</fullName>
    </recommendedName>
</protein>
<feature type="zinc finger region" evidence="18">
    <location>
        <begin position="48"/>
        <end position="84"/>
    </location>
</feature>
<keyword evidence="12 18" id="KW-0010">Activator</keyword>
<comment type="function">
    <text evidence="19">E7 protein has both transforming and trans-activating activities.</text>
</comment>
<dbReference type="GO" id="GO:0003677">
    <property type="term" value="F:DNA binding"/>
    <property type="evidence" value="ECO:0007669"/>
    <property type="project" value="UniProtKB-UniRule"/>
</dbReference>
<gene>
    <name evidence="18" type="primary">E7</name>
</gene>
<dbReference type="GO" id="GO:0039502">
    <property type="term" value="P:symbiont-mediated suppression of host type I interferon-mediated signaling pathway"/>
    <property type="evidence" value="ECO:0007669"/>
    <property type="project" value="UniProtKB-UniRule"/>
</dbReference>
<comment type="subcellular location">
    <subcellularLocation>
        <location evidence="18">Host cytoplasm</location>
    </subcellularLocation>
    <subcellularLocation>
        <location evidence="18">Host nucleus</location>
    </subcellularLocation>
    <text evidence="18">Predominantly found in the host nucleus.</text>
</comment>
<evidence type="ECO:0000256" key="1">
    <source>
        <dbReference type="ARBA" id="ARBA00022504"/>
    </source>
</evidence>
<keyword evidence="16 18" id="KW-0899">Viral immunoevasion</keyword>
<evidence type="ECO:0000256" key="8">
    <source>
        <dbReference type="ARBA" id="ARBA00022830"/>
    </source>
</evidence>
<comment type="similarity">
    <text evidence="18 19">Belongs to the papillomaviridae E7 protein family.</text>
</comment>
<name>A3QME7_9PAPI</name>
<dbReference type="PIRSF" id="PIRSF003407">
    <property type="entry name" value="Papvi_E7"/>
    <property type="match status" value="1"/>
</dbReference>
<evidence type="ECO:0000256" key="16">
    <source>
        <dbReference type="ARBA" id="ARBA00023280"/>
    </source>
</evidence>
<dbReference type="SUPFAM" id="SSF161234">
    <property type="entry name" value="E7 C-terminal domain-like"/>
    <property type="match status" value="1"/>
</dbReference>
<dbReference type="GO" id="GO:0030430">
    <property type="term" value="C:host cell cytoplasm"/>
    <property type="evidence" value="ECO:0007669"/>
    <property type="project" value="UniProtKB-SubCell"/>
</dbReference>
<dbReference type="HAMAP" id="MF_04004">
    <property type="entry name" value="PPV_E7"/>
    <property type="match status" value="1"/>
</dbReference>
<evidence type="ECO:0000256" key="3">
    <source>
        <dbReference type="ARBA" id="ARBA00022562"/>
    </source>
</evidence>
<comment type="domain">
    <text evidence="18">The E7 terminal domain is an intrinsically disordered domain, whose flexibility and conformational transitions confer target adaptability to the oncoprotein. It allows adaptation to a variety of protein targets and exposes the PEST degradation sequence that regulates its turnover in the cell.</text>
</comment>
<keyword evidence="8 18" id="KW-1114">Inhibition of host interferon signaling pathway by virus</keyword>
<keyword evidence="15" id="KW-0922">Interferon antiviral system evasion</keyword>
<evidence type="ECO:0000256" key="15">
    <source>
        <dbReference type="ARBA" id="ARBA00023258"/>
    </source>
</evidence>
<dbReference type="GO" id="GO:0019904">
    <property type="term" value="F:protein domain specific binding"/>
    <property type="evidence" value="ECO:0007669"/>
    <property type="project" value="UniProtKB-UniRule"/>
</dbReference>
<evidence type="ECO:0000256" key="13">
    <source>
        <dbReference type="ARBA" id="ARBA00023163"/>
    </source>
</evidence>
<feature type="short sequence motif" description="LXCXE motif; interaction with host RB1 and TMEM173/STING" evidence="18">
    <location>
        <begin position="24"/>
        <end position="28"/>
    </location>
</feature>
<dbReference type="InterPro" id="IPR000148">
    <property type="entry name" value="Papilloma_E7"/>
</dbReference>
<evidence type="ECO:0000256" key="4">
    <source>
        <dbReference type="ARBA" id="ARBA00022581"/>
    </source>
</evidence>
<keyword evidence="11 18" id="KW-0238">DNA-binding</keyword>
<keyword evidence="1 18" id="KW-1121">Modulation of host cell cycle by virus</keyword>
<comment type="function">
    <text evidence="18">Plays a role in viral genome replication by driving entry of quiescent cells into the cell cycle. Stimulation of progression from G1 to S phase allows the virus to efficiently use the cellular DNA replicating machinery to achieve viral genome replication. E7 protein has both transforming and trans-activating activities. Induces the disassembly of the E2F1 transcription factor from RB1, with subsequent transcriptional activation of E2F1-regulated S-phase genes. Interferes with host histone deacetylation mediated by HDAC1 and HDAC2, leading to transcription activation. Plays also a role in the inhibition of both antiviral and antiproliferative functions of host interferon alpha. Interaction with host TMEM173/STING impairs the ability of TMEM173/STING to sense cytosolic DNA and promote the production of type I interferon (IFN-alpha and IFN-beta).</text>
</comment>
<accession>A3QME7</accession>
<reference evidence="20" key="1">
    <citation type="journal article" date="2004" name="J. Gen. Virol.">
        <title>Broad-spectrum detection of papillomaviruses in bovine teat papillomas and healthy teat skin.</title>
        <authorList>
            <person name="Ogawa T."/>
            <person name="Tomita Y."/>
            <person name="Okada M."/>
            <person name="Shinozaki K."/>
            <person name="Kubonoya H."/>
            <person name="Kaiho I."/>
            <person name="Shirasawa H."/>
        </authorList>
    </citation>
    <scope>NUCLEOTIDE SEQUENCE</scope>
    <source>
        <strain evidence="20">BAA1</strain>
    </source>
</reference>
<evidence type="ECO:0000256" key="17">
    <source>
        <dbReference type="ARBA" id="ARBA00023309"/>
    </source>
</evidence>
<keyword evidence="17 18" id="KW-1078">G1/S host cell cycle checkpoint dysregulation by virus</keyword>
<keyword evidence="3 18" id="KW-1048">Host nucleus</keyword>
<evidence type="ECO:0000256" key="19">
    <source>
        <dbReference type="PIRNR" id="PIRNR003407"/>
    </source>
</evidence>
<dbReference type="GO" id="GO:0039645">
    <property type="term" value="P:symbiont-mediated perturbation of host cell cycle G1/S transition checkpoint"/>
    <property type="evidence" value="ECO:0007669"/>
    <property type="project" value="UniProtKB-UniRule"/>
</dbReference>
<dbReference type="EMBL" id="DQ098911">
    <property type="protein sequence ID" value="AAY86726.1"/>
    <property type="molecule type" value="Genomic_DNA"/>
</dbReference>